<protein>
    <submittedName>
        <fullName evidence="2">Sugar-transfer associated ATP-grasp domain-containing protein</fullName>
    </submittedName>
</protein>
<evidence type="ECO:0000313" key="2">
    <source>
        <dbReference type="EMBL" id="MFC6198940.1"/>
    </source>
</evidence>
<sequence length="367" mass="41082">MSLASLKLKNDQTFDMTQTVTRLKDVAAETGRSPLSLLSEWWKISKQPGKLSIFEYLQYELYKTDLEASGKQTFISERLHWPVTDKVSDLHWRATTEDKWLSYKILSSLGAAVPTTLAVADTSLRRFGDSQKLATLDELVSFLENQTEFPIFAKPNGELGSYGALLIEGYDNGELIVNGGDRIDLAELYAEKISKTIYLFQRRVTCHPDIQKLTSHVATMRTVNLVKDDVISTPYILFKIPVGNNVADNFWRSGNLLALIDKETGKIARVVSREGFETVQHENHPVTGEPLIGFQLPFFKEALELNDMCAHNFTPVRYQSLDIALTAEGPLVIEINAGSSFVLPQTATGKGMLDDELKDFFDTYSAA</sequence>
<dbReference type="Pfam" id="PF14397">
    <property type="entry name" value="ATPgrasp_ST"/>
    <property type="match status" value="1"/>
</dbReference>
<dbReference type="RefSeq" id="WP_377379587.1">
    <property type="nucleotide sequence ID" value="NZ_JBHSSW010000017.1"/>
</dbReference>
<proteinExistence type="predicted"/>
<gene>
    <name evidence="2" type="ORF">ACFQDM_12675</name>
</gene>
<evidence type="ECO:0000259" key="1">
    <source>
        <dbReference type="Pfam" id="PF14397"/>
    </source>
</evidence>
<dbReference type="InterPro" id="IPR039523">
    <property type="entry name" value="RimK-rel_E_lig_ATP-grasp"/>
</dbReference>
<keyword evidence="3" id="KW-1185">Reference proteome</keyword>
<accession>A0ABW1SBE9</accession>
<reference evidence="3" key="1">
    <citation type="journal article" date="2019" name="Int. J. Syst. Evol. Microbiol.">
        <title>The Global Catalogue of Microorganisms (GCM) 10K type strain sequencing project: providing services to taxonomists for standard genome sequencing and annotation.</title>
        <authorList>
            <consortium name="The Broad Institute Genomics Platform"/>
            <consortium name="The Broad Institute Genome Sequencing Center for Infectious Disease"/>
            <person name="Wu L."/>
            <person name="Ma J."/>
        </authorList>
    </citation>
    <scope>NUCLEOTIDE SEQUENCE [LARGE SCALE GENOMIC DNA]</scope>
    <source>
        <strain evidence="3">CGMCC-1.15741</strain>
    </source>
</reference>
<name>A0ABW1SBE9_9PROT</name>
<organism evidence="2 3">
    <name type="scientific">Ponticaulis profundi</name>
    <dbReference type="NCBI Taxonomy" id="2665222"/>
    <lineage>
        <taxon>Bacteria</taxon>
        <taxon>Pseudomonadati</taxon>
        <taxon>Pseudomonadota</taxon>
        <taxon>Alphaproteobacteria</taxon>
        <taxon>Hyphomonadales</taxon>
        <taxon>Hyphomonadaceae</taxon>
        <taxon>Ponticaulis</taxon>
    </lineage>
</organism>
<comment type="caution">
    <text evidence="2">The sequence shown here is derived from an EMBL/GenBank/DDBJ whole genome shotgun (WGS) entry which is preliminary data.</text>
</comment>
<dbReference type="EMBL" id="JBHSSW010000017">
    <property type="protein sequence ID" value="MFC6198940.1"/>
    <property type="molecule type" value="Genomic_DNA"/>
</dbReference>
<evidence type="ECO:0000313" key="3">
    <source>
        <dbReference type="Proteomes" id="UP001596303"/>
    </source>
</evidence>
<feature type="domain" description="Alpha-L-glutamate ligase-related protein ATP-grasp" evidence="1">
    <location>
        <begin position="95"/>
        <end position="354"/>
    </location>
</feature>
<dbReference type="Proteomes" id="UP001596303">
    <property type="component" value="Unassembled WGS sequence"/>
</dbReference>
<dbReference type="SUPFAM" id="SSF56059">
    <property type="entry name" value="Glutathione synthetase ATP-binding domain-like"/>
    <property type="match status" value="1"/>
</dbReference>